<protein>
    <submittedName>
        <fullName evidence="4">Methyltransferase</fullName>
    </submittedName>
</protein>
<keyword evidence="2 4" id="KW-0808">Transferase</keyword>
<dbReference type="PANTHER" id="PTHR47816">
    <property type="entry name" value="RIBOSOMAL RNA SMALL SUBUNIT METHYLTRANSFERASE C"/>
    <property type="match status" value="1"/>
</dbReference>
<dbReference type="Pfam" id="PF05175">
    <property type="entry name" value="MTS"/>
    <property type="match status" value="1"/>
</dbReference>
<dbReference type="PANTHER" id="PTHR47816:SF4">
    <property type="entry name" value="RIBOSOMAL RNA SMALL SUBUNIT METHYLTRANSFERASE C"/>
    <property type="match status" value="1"/>
</dbReference>
<feature type="domain" description="Methyltransferase small" evidence="3">
    <location>
        <begin position="27"/>
        <end position="195"/>
    </location>
</feature>
<dbReference type="RefSeq" id="WP_056989432.1">
    <property type="nucleotide sequence ID" value="NZ_AYZJ01000029.1"/>
</dbReference>
<dbReference type="AlphaFoldDB" id="A0A0R2F5L0"/>
<dbReference type="InterPro" id="IPR046977">
    <property type="entry name" value="RsmC/RlmG"/>
</dbReference>
<dbReference type="GO" id="GO:0032259">
    <property type="term" value="P:methylation"/>
    <property type="evidence" value="ECO:0007669"/>
    <property type="project" value="UniProtKB-KW"/>
</dbReference>
<dbReference type="PATRIC" id="fig|1423730.4.peg.1715"/>
<evidence type="ECO:0000256" key="2">
    <source>
        <dbReference type="ARBA" id="ARBA00022679"/>
    </source>
</evidence>
<dbReference type="Proteomes" id="UP000050865">
    <property type="component" value="Unassembled WGS sequence"/>
</dbReference>
<organism evidence="4 5">
    <name type="scientific">Lacticaseibacillus camelliae DSM 22697 = JCM 13995</name>
    <dbReference type="NCBI Taxonomy" id="1423730"/>
    <lineage>
        <taxon>Bacteria</taxon>
        <taxon>Bacillati</taxon>
        <taxon>Bacillota</taxon>
        <taxon>Bacilli</taxon>
        <taxon>Lactobacillales</taxon>
        <taxon>Lactobacillaceae</taxon>
        <taxon>Lacticaseibacillus</taxon>
    </lineage>
</organism>
<dbReference type="SUPFAM" id="SSF53335">
    <property type="entry name" value="S-adenosyl-L-methionine-dependent methyltransferases"/>
    <property type="match status" value="1"/>
</dbReference>
<reference evidence="4 5" key="1">
    <citation type="journal article" date="2015" name="Genome Announc.">
        <title>Expanding the biotechnology potential of lactobacilli through comparative genomics of 213 strains and associated genera.</title>
        <authorList>
            <person name="Sun Z."/>
            <person name="Harris H.M."/>
            <person name="McCann A."/>
            <person name="Guo C."/>
            <person name="Argimon S."/>
            <person name="Zhang W."/>
            <person name="Yang X."/>
            <person name="Jeffery I.B."/>
            <person name="Cooney J.C."/>
            <person name="Kagawa T.F."/>
            <person name="Liu W."/>
            <person name="Song Y."/>
            <person name="Salvetti E."/>
            <person name="Wrobel A."/>
            <person name="Rasinkangas P."/>
            <person name="Parkhill J."/>
            <person name="Rea M.C."/>
            <person name="O'Sullivan O."/>
            <person name="Ritari J."/>
            <person name="Douillard F.P."/>
            <person name="Paul Ross R."/>
            <person name="Yang R."/>
            <person name="Briner A.E."/>
            <person name="Felis G.E."/>
            <person name="de Vos W.M."/>
            <person name="Barrangou R."/>
            <person name="Klaenhammer T.R."/>
            <person name="Caufield P.W."/>
            <person name="Cui Y."/>
            <person name="Zhang H."/>
            <person name="O'Toole P.W."/>
        </authorList>
    </citation>
    <scope>NUCLEOTIDE SEQUENCE [LARGE SCALE GENOMIC DNA]</scope>
    <source>
        <strain evidence="4 5">DSM 22697</strain>
    </source>
</reference>
<evidence type="ECO:0000259" key="3">
    <source>
        <dbReference type="Pfam" id="PF05175"/>
    </source>
</evidence>
<dbReference type="InterPro" id="IPR007848">
    <property type="entry name" value="Small_mtfrase_dom"/>
</dbReference>
<dbReference type="InterPro" id="IPR029063">
    <property type="entry name" value="SAM-dependent_MTases_sf"/>
</dbReference>
<dbReference type="EMBL" id="AYZJ01000029">
    <property type="protein sequence ID" value="KRN22998.1"/>
    <property type="molecule type" value="Genomic_DNA"/>
</dbReference>
<keyword evidence="1 4" id="KW-0489">Methyltransferase</keyword>
<dbReference type="Gene3D" id="3.40.50.150">
    <property type="entry name" value="Vaccinia Virus protein VP39"/>
    <property type="match status" value="1"/>
</dbReference>
<dbReference type="GO" id="GO:0008757">
    <property type="term" value="F:S-adenosylmethionine-dependent methyltransferase activity"/>
    <property type="evidence" value="ECO:0007669"/>
    <property type="project" value="InterPro"/>
</dbReference>
<evidence type="ECO:0000313" key="4">
    <source>
        <dbReference type="EMBL" id="KRN22998.1"/>
    </source>
</evidence>
<dbReference type="CDD" id="cd02440">
    <property type="entry name" value="AdoMet_MTases"/>
    <property type="match status" value="1"/>
</dbReference>
<dbReference type="STRING" id="1423730.FC75_GL001637"/>
<evidence type="ECO:0000256" key="1">
    <source>
        <dbReference type="ARBA" id="ARBA00022603"/>
    </source>
</evidence>
<accession>A0A0R2F5L0</accession>
<comment type="caution">
    <text evidence="4">The sequence shown here is derived from an EMBL/GenBank/DDBJ whole genome shotgun (WGS) entry which is preliminary data.</text>
</comment>
<evidence type="ECO:0000313" key="5">
    <source>
        <dbReference type="Proteomes" id="UP000050865"/>
    </source>
</evidence>
<name>A0A0R2F5L0_9LACO</name>
<gene>
    <name evidence="4" type="ORF">FC75_GL001637</name>
</gene>
<keyword evidence="5" id="KW-1185">Reference proteome</keyword>
<proteinExistence type="predicted"/>
<sequence length="198" mass="21483">MSHYYTNDPDLPHDEQTFSYELAGKRLQFTADNGVFSKRTIDFGSRTMIATVVDQALPAGPMLDVGCGYGPIGLALAKRFPARQVTMSDVNERALALAKRNAEANQIANVTIIESSVYEQIDGQFGVIVTNPPIRAGKAIVSAILAGAHEHLLPGGQLYCVIQKKQGAPSALKLMQATFASAEKIKMEHGYYILRATK</sequence>